<dbReference type="PANTHER" id="PTHR30160">
    <property type="entry name" value="TETRAACYLDISACCHARIDE 4'-KINASE-RELATED"/>
    <property type="match status" value="1"/>
</dbReference>
<evidence type="ECO:0000313" key="3">
    <source>
        <dbReference type="EMBL" id="AEA43643.1"/>
    </source>
</evidence>
<sequence>MHCGKPHFLFKISSKIDYLIQLNQPFSFYTFGTMKILVVRFSSIGDVVLTTPVVRCLKEQIEQVEIHFITKKGFKAVLEHNPNIDRIITIEKSVDEVVEKLKSEQYDYVIDLHNNIRTLRLKRALKVKSFAFPKKNFSKLLLTTFKINRMPKVHVVDRYFEAVKHLGVKNDLKPCDFFLTEEDSVNLEELQLQPKKFIAVAMGAQFATKQMPLDLMKKVLEGIQQPIVLLGGPMDSDRSEQLIQELPNQQVISLCGKLTLRQSAFMTKHSKKLLTGDTGLMHIASCFETQIVSVWGNTVPDLGMYTYAPQDKSLYTIHEVEGLSCRPCSKIGYKECPKKHFKCMNLQNAEKIKSDLIK</sequence>
<dbReference type="GO" id="GO:0008713">
    <property type="term" value="F:ADP-heptose-lipopolysaccharide heptosyltransferase activity"/>
    <property type="evidence" value="ECO:0007669"/>
    <property type="project" value="TreeGrafter"/>
</dbReference>
<dbReference type="eggNOG" id="COG0859">
    <property type="taxonomic scope" value="Bacteria"/>
</dbReference>
<name>F2IGM6_FLUTR</name>
<dbReference type="Proteomes" id="UP000007463">
    <property type="component" value="Chromosome"/>
</dbReference>
<dbReference type="STRING" id="755732.Fluta_1651"/>
<evidence type="ECO:0000256" key="2">
    <source>
        <dbReference type="ARBA" id="ARBA00022679"/>
    </source>
</evidence>
<accession>F2IGM6</accession>
<dbReference type="InterPro" id="IPR002201">
    <property type="entry name" value="Glyco_trans_9"/>
</dbReference>
<dbReference type="InterPro" id="IPR051199">
    <property type="entry name" value="LPS_LOS_Heptosyltrfase"/>
</dbReference>
<protein>
    <submittedName>
        <fullName evidence="3">Glycosyl transferase family 9</fullName>
    </submittedName>
</protein>
<keyword evidence="4" id="KW-1185">Reference proteome</keyword>
<dbReference type="GO" id="GO:0005829">
    <property type="term" value="C:cytosol"/>
    <property type="evidence" value="ECO:0007669"/>
    <property type="project" value="TreeGrafter"/>
</dbReference>
<keyword evidence="1" id="KW-0328">Glycosyltransferase</keyword>
<reference evidence="3 4" key="1">
    <citation type="journal article" date="2011" name="Stand. Genomic Sci.">
        <title>Complete genome sequence of the gliding freshwater bacterium Fluviicola taffensis type strain (RW262).</title>
        <authorList>
            <person name="Woyke T."/>
            <person name="Chertkov O."/>
            <person name="Lapidus A."/>
            <person name="Nolan M."/>
            <person name="Lucas S."/>
            <person name="Del Rio T.G."/>
            <person name="Tice H."/>
            <person name="Cheng J.F."/>
            <person name="Tapia R."/>
            <person name="Han C."/>
            <person name="Goodwin L."/>
            <person name="Pitluck S."/>
            <person name="Liolios K."/>
            <person name="Pagani I."/>
            <person name="Ivanova N."/>
            <person name="Huntemann M."/>
            <person name="Mavromatis K."/>
            <person name="Mikhailova N."/>
            <person name="Pati A."/>
            <person name="Chen A."/>
            <person name="Palaniappan K."/>
            <person name="Land M."/>
            <person name="Hauser L."/>
            <person name="Brambilla E.M."/>
            <person name="Rohde M."/>
            <person name="Mwirichia R."/>
            <person name="Sikorski J."/>
            <person name="Tindall B.J."/>
            <person name="Goker M."/>
            <person name="Bristow J."/>
            <person name="Eisen J.A."/>
            <person name="Markowitz V."/>
            <person name="Hugenholtz P."/>
            <person name="Klenk H.P."/>
            <person name="Kyrpides N.C."/>
        </authorList>
    </citation>
    <scope>NUCLEOTIDE SEQUENCE [LARGE SCALE GENOMIC DNA]</scope>
    <source>
        <strain evidence="4">DSM 16823 / RW262 / RW262</strain>
    </source>
</reference>
<dbReference type="EMBL" id="CP002542">
    <property type="protein sequence ID" value="AEA43643.1"/>
    <property type="molecule type" value="Genomic_DNA"/>
</dbReference>
<dbReference type="Gene3D" id="3.40.50.2000">
    <property type="entry name" value="Glycogen Phosphorylase B"/>
    <property type="match status" value="2"/>
</dbReference>
<evidence type="ECO:0000256" key="1">
    <source>
        <dbReference type="ARBA" id="ARBA00022676"/>
    </source>
</evidence>
<dbReference type="AlphaFoldDB" id="F2IGM6"/>
<dbReference type="CDD" id="cd03789">
    <property type="entry name" value="GT9_LPS_heptosyltransferase"/>
    <property type="match status" value="1"/>
</dbReference>
<dbReference type="HOGENOM" id="CLU_038371_3_0_10"/>
<reference evidence="4" key="2">
    <citation type="submission" date="2011-02" db="EMBL/GenBank/DDBJ databases">
        <title>The complete genome of Fluviicola taffensis DSM 16823.</title>
        <authorList>
            <consortium name="US DOE Joint Genome Institute (JGI-PGF)"/>
            <person name="Lucas S."/>
            <person name="Copeland A."/>
            <person name="Lapidus A."/>
            <person name="Bruce D."/>
            <person name="Goodwin L."/>
            <person name="Pitluck S."/>
            <person name="Kyrpides N."/>
            <person name="Mavromatis K."/>
            <person name="Ivanova N."/>
            <person name="Mikhailova N."/>
            <person name="Pagani I."/>
            <person name="Chertkov O."/>
            <person name="Detter J.C."/>
            <person name="Han C."/>
            <person name="Tapia R."/>
            <person name="Land M."/>
            <person name="Hauser L."/>
            <person name="Markowitz V."/>
            <person name="Cheng J.-F."/>
            <person name="Hugenholtz P."/>
            <person name="Woyke T."/>
            <person name="Wu D."/>
            <person name="Tindall B."/>
            <person name="Pomrenke H.G."/>
            <person name="Brambilla E."/>
            <person name="Klenk H.-P."/>
            <person name="Eisen J.A."/>
        </authorList>
    </citation>
    <scope>NUCLEOTIDE SEQUENCE [LARGE SCALE GENOMIC DNA]</scope>
    <source>
        <strain evidence="4">DSM 16823 / RW262 / RW262</strain>
    </source>
</reference>
<proteinExistence type="predicted"/>
<dbReference type="SUPFAM" id="SSF53756">
    <property type="entry name" value="UDP-Glycosyltransferase/glycogen phosphorylase"/>
    <property type="match status" value="1"/>
</dbReference>
<dbReference type="GO" id="GO:0009244">
    <property type="term" value="P:lipopolysaccharide core region biosynthetic process"/>
    <property type="evidence" value="ECO:0007669"/>
    <property type="project" value="TreeGrafter"/>
</dbReference>
<gene>
    <name evidence="3" type="ordered locus">Fluta_1651</name>
</gene>
<keyword evidence="2 3" id="KW-0808">Transferase</keyword>
<evidence type="ECO:0000313" key="4">
    <source>
        <dbReference type="Proteomes" id="UP000007463"/>
    </source>
</evidence>
<dbReference type="KEGG" id="fte:Fluta_1651"/>
<organism evidence="3 4">
    <name type="scientific">Fluviicola taffensis (strain DSM 16823 / NCIMB 13979 / RW262)</name>
    <dbReference type="NCBI Taxonomy" id="755732"/>
    <lineage>
        <taxon>Bacteria</taxon>
        <taxon>Pseudomonadati</taxon>
        <taxon>Bacteroidota</taxon>
        <taxon>Flavobacteriia</taxon>
        <taxon>Flavobacteriales</taxon>
        <taxon>Crocinitomicaceae</taxon>
        <taxon>Fluviicola</taxon>
    </lineage>
</organism>
<dbReference type="Pfam" id="PF01075">
    <property type="entry name" value="Glyco_transf_9"/>
    <property type="match status" value="1"/>
</dbReference>